<reference evidence="1" key="1">
    <citation type="submission" date="2020-06" db="EMBL/GenBank/DDBJ databases">
        <authorList>
            <person name="Li T."/>
            <person name="Hu X."/>
            <person name="Zhang T."/>
            <person name="Song X."/>
            <person name="Zhang H."/>
            <person name="Dai N."/>
            <person name="Sheng W."/>
            <person name="Hou X."/>
            <person name="Wei L."/>
        </authorList>
    </citation>
    <scope>NUCLEOTIDE SEQUENCE</scope>
    <source>
        <strain evidence="1">G02</strain>
        <tissue evidence="1">Leaf</tissue>
    </source>
</reference>
<organism evidence="1">
    <name type="scientific">Sesamum radiatum</name>
    <name type="common">Black benniseed</name>
    <dbReference type="NCBI Taxonomy" id="300843"/>
    <lineage>
        <taxon>Eukaryota</taxon>
        <taxon>Viridiplantae</taxon>
        <taxon>Streptophyta</taxon>
        <taxon>Embryophyta</taxon>
        <taxon>Tracheophyta</taxon>
        <taxon>Spermatophyta</taxon>
        <taxon>Magnoliopsida</taxon>
        <taxon>eudicotyledons</taxon>
        <taxon>Gunneridae</taxon>
        <taxon>Pentapetalae</taxon>
        <taxon>asterids</taxon>
        <taxon>lamiids</taxon>
        <taxon>Lamiales</taxon>
        <taxon>Pedaliaceae</taxon>
        <taxon>Sesamum</taxon>
    </lineage>
</organism>
<evidence type="ECO:0000313" key="1">
    <source>
        <dbReference type="EMBL" id="KAL0340221.1"/>
    </source>
</evidence>
<proteinExistence type="predicted"/>
<accession>A0AAW2NCT7</accession>
<gene>
    <name evidence="1" type="ORF">Sradi_4538900</name>
</gene>
<name>A0AAW2NCT7_SESRA</name>
<dbReference type="EMBL" id="JACGWJ010000020">
    <property type="protein sequence ID" value="KAL0340221.1"/>
    <property type="molecule type" value="Genomic_DNA"/>
</dbReference>
<dbReference type="AlphaFoldDB" id="A0AAW2NCT7"/>
<reference evidence="1" key="2">
    <citation type="journal article" date="2024" name="Plant">
        <title>Genomic evolution and insights into agronomic trait innovations of Sesamum species.</title>
        <authorList>
            <person name="Miao H."/>
            <person name="Wang L."/>
            <person name="Qu L."/>
            <person name="Liu H."/>
            <person name="Sun Y."/>
            <person name="Le M."/>
            <person name="Wang Q."/>
            <person name="Wei S."/>
            <person name="Zheng Y."/>
            <person name="Lin W."/>
            <person name="Duan Y."/>
            <person name="Cao H."/>
            <person name="Xiong S."/>
            <person name="Wang X."/>
            <person name="Wei L."/>
            <person name="Li C."/>
            <person name="Ma Q."/>
            <person name="Ju M."/>
            <person name="Zhao R."/>
            <person name="Li G."/>
            <person name="Mu C."/>
            <person name="Tian Q."/>
            <person name="Mei H."/>
            <person name="Zhang T."/>
            <person name="Gao T."/>
            <person name="Zhang H."/>
        </authorList>
    </citation>
    <scope>NUCLEOTIDE SEQUENCE</scope>
    <source>
        <strain evidence="1">G02</strain>
    </source>
</reference>
<protein>
    <submittedName>
        <fullName evidence="1">Uncharacterized protein</fullName>
    </submittedName>
</protein>
<comment type="caution">
    <text evidence="1">The sequence shown here is derived from an EMBL/GenBank/DDBJ whole genome shotgun (WGS) entry which is preliminary data.</text>
</comment>
<sequence length="83" mass="8836">MARTRSALLTISSRTFSHGPPTFFSSVQRDTEESVVLAGLTDADITDIVSQLPPINATAADTISWRSSSDYNAACLLAWTSSG</sequence>